<dbReference type="AlphaFoldDB" id="W1PLL4"/>
<dbReference type="Proteomes" id="UP000017836">
    <property type="component" value="Unassembled WGS sequence"/>
</dbReference>
<accession>W1PLL4</accession>
<dbReference type="Gramene" id="ERN08571">
    <property type="protein sequence ID" value="ERN08571"/>
    <property type="gene ID" value="AMTR_s00017p00126470"/>
</dbReference>
<evidence type="ECO:0000313" key="1">
    <source>
        <dbReference type="EMBL" id="ERN08571.1"/>
    </source>
</evidence>
<dbReference type="HOGENOM" id="CLU_1564979_0_0_1"/>
<keyword evidence="2" id="KW-1185">Reference proteome</keyword>
<reference evidence="2" key="1">
    <citation type="journal article" date="2013" name="Science">
        <title>The Amborella genome and the evolution of flowering plants.</title>
        <authorList>
            <consortium name="Amborella Genome Project"/>
        </authorList>
    </citation>
    <scope>NUCLEOTIDE SEQUENCE [LARGE SCALE GENOMIC DNA]</scope>
</reference>
<protein>
    <submittedName>
        <fullName evidence="1">Uncharacterized protein</fullName>
    </submittedName>
</protein>
<organism evidence="1 2">
    <name type="scientific">Amborella trichopoda</name>
    <dbReference type="NCBI Taxonomy" id="13333"/>
    <lineage>
        <taxon>Eukaryota</taxon>
        <taxon>Viridiplantae</taxon>
        <taxon>Streptophyta</taxon>
        <taxon>Embryophyta</taxon>
        <taxon>Tracheophyta</taxon>
        <taxon>Spermatophyta</taxon>
        <taxon>Magnoliopsida</taxon>
        <taxon>Amborellales</taxon>
        <taxon>Amborellaceae</taxon>
        <taxon>Amborella</taxon>
    </lineage>
</organism>
<dbReference type="EMBL" id="KI393256">
    <property type="protein sequence ID" value="ERN08571.1"/>
    <property type="molecule type" value="Genomic_DNA"/>
</dbReference>
<name>W1PLL4_AMBTC</name>
<proteinExistence type="predicted"/>
<gene>
    <name evidence="1" type="ORF">AMTR_s00017p00126470</name>
</gene>
<evidence type="ECO:0000313" key="2">
    <source>
        <dbReference type="Proteomes" id="UP000017836"/>
    </source>
</evidence>
<sequence>MHSHQKTKGWRKNPFPYYDVLNIVISKEGVASYSIRTLLMLAHESQQESHAPDGRDDMLMRDIGIDIEKVSDEEEDIPETPMHSCASRRVPRTVVPRPKKNRAIIDSIDNIAVVIEAISTIPDLTPRARMDIATDITDHANKTTIFLNISEEARIEYIVDMYGVHHSSASP</sequence>